<dbReference type="Proteomes" id="UP000436088">
    <property type="component" value="Unassembled WGS sequence"/>
</dbReference>
<accession>A0A6A3CZU9</accession>
<organism evidence="2 3">
    <name type="scientific">Hibiscus syriacus</name>
    <name type="common">Rose of Sharon</name>
    <dbReference type="NCBI Taxonomy" id="106335"/>
    <lineage>
        <taxon>Eukaryota</taxon>
        <taxon>Viridiplantae</taxon>
        <taxon>Streptophyta</taxon>
        <taxon>Embryophyta</taxon>
        <taxon>Tracheophyta</taxon>
        <taxon>Spermatophyta</taxon>
        <taxon>Magnoliopsida</taxon>
        <taxon>eudicotyledons</taxon>
        <taxon>Gunneridae</taxon>
        <taxon>Pentapetalae</taxon>
        <taxon>rosids</taxon>
        <taxon>malvids</taxon>
        <taxon>Malvales</taxon>
        <taxon>Malvaceae</taxon>
        <taxon>Malvoideae</taxon>
        <taxon>Hibiscus</taxon>
    </lineage>
</organism>
<protein>
    <submittedName>
        <fullName evidence="2">Plasma membrane intrinsic protein 2,4</fullName>
    </submittedName>
</protein>
<comment type="caution">
    <text evidence="2">The sequence shown here is derived from an EMBL/GenBank/DDBJ whole genome shotgun (WGS) entry which is preliminary data.</text>
</comment>
<name>A0A6A3CZU9_HIBSY</name>
<dbReference type="AlphaFoldDB" id="A0A6A3CZU9"/>
<reference evidence="2" key="1">
    <citation type="submission" date="2019-09" db="EMBL/GenBank/DDBJ databases">
        <title>Draft genome information of white flower Hibiscus syriacus.</title>
        <authorList>
            <person name="Kim Y.-M."/>
        </authorList>
    </citation>
    <scope>NUCLEOTIDE SEQUENCE [LARGE SCALE GENOMIC DNA]</scope>
    <source>
        <strain evidence="2">YM2019G1</strain>
    </source>
</reference>
<gene>
    <name evidence="2" type="ORF">F3Y22_tig00001644pilonHSYRG00094</name>
</gene>
<sequence>MAAEVDKAVETKAIPRQKAGHEMGAGGVAAVVFGVAFVVLSAMGVFYVLNTRRAANAMANRPDAVRPDA</sequence>
<feature type="transmembrane region" description="Helical" evidence="1">
    <location>
        <begin position="25"/>
        <end position="49"/>
    </location>
</feature>
<dbReference type="PANTHER" id="PTHR35718:SF1">
    <property type="entry name" value="EXPRESSED PROTEIN"/>
    <property type="match status" value="1"/>
</dbReference>
<proteinExistence type="predicted"/>
<evidence type="ECO:0000313" key="3">
    <source>
        <dbReference type="Proteomes" id="UP000436088"/>
    </source>
</evidence>
<dbReference type="EMBL" id="VEPZ02000127">
    <property type="protein sequence ID" value="KAE8732988.1"/>
    <property type="molecule type" value="Genomic_DNA"/>
</dbReference>
<keyword evidence="1" id="KW-0472">Membrane</keyword>
<evidence type="ECO:0000256" key="1">
    <source>
        <dbReference type="SAM" id="Phobius"/>
    </source>
</evidence>
<keyword evidence="1" id="KW-0812">Transmembrane</keyword>
<dbReference type="PANTHER" id="PTHR35718">
    <property type="entry name" value="EXPRESSED PROTEIN"/>
    <property type="match status" value="1"/>
</dbReference>
<evidence type="ECO:0000313" key="2">
    <source>
        <dbReference type="EMBL" id="KAE8732988.1"/>
    </source>
</evidence>
<keyword evidence="1" id="KW-1133">Transmembrane helix</keyword>
<keyword evidence="3" id="KW-1185">Reference proteome</keyword>